<dbReference type="PROSITE" id="PS50237">
    <property type="entry name" value="HECT"/>
    <property type="match status" value="1"/>
</dbReference>
<feature type="region of interest" description="Disordered" evidence="8">
    <location>
        <begin position="202"/>
        <end position="228"/>
    </location>
</feature>
<evidence type="ECO:0000256" key="2">
    <source>
        <dbReference type="ARBA" id="ARBA00004906"/>
    </source>
</evidence>
<dbReference type="AlphaFoldDB" id="Q7RQR2"/>
<feature type="compositionally biased region" description="Low complexity" evidence="8">
    <location>
        <begin position="211"/>
        <end position="227"/>
    </location>
</feature>
<dbReference type="GO" id="GO:0000209">
    <property type="term" value="P:protein polyubiquitination"/>
    <property type="evidence" value="ECO:0007669"/>
    <property type="project" value="TreeGrafter"/>
</dbReference>
<dbReference type="FunFam" id="3.30.2410.10:FF:000009">
    <property type="entry name" value="Probable E3 ubiquitin-protein ligase HECTD2"/>
    <property type="match status" value="1"/>
</dbReference>
<dbReference type="SUPFAM" id="SSF56204">
    <property type="entry name" value="Hect, E3 ligase catalytic domain"/>
    <property type="match status" value="1"/>
</dbReference>
<dbReference type="Gene3D" id="3.90.1750.10">
    <property type="entry name" value="Hect, E3 ligase catalytic domains"/>
    <property type="match status" value="1"/>
</dbReference>
<dbReference type="SMART" id="SM00119">
    <property type="entry name" value="HECTc"/>
    <property type="match status" value="1"/>
</dbReference>
<dbReference type="EC" id="2.3.2.26" evidence="3"/>
<dbReference type="Proteomes" id="UP000008553">
    <property type="component" value="Unassembled WGS sequence"/>
</dbReference>
<dbReference type="InterPro" id="IPR050409">
    <property type="entry name" value="E3_ubiq-protein_ligase"/>
</dbReference>
<keyword evidence="5 7" id="KW-0833">Ubl conjugation pathway</keyword>
<dbReference type="GO" id="GO:0006511">
    <property type="term" value="P:ubiquitin-dependent protein catabolic process"/>
    <property type="evidence" value="ECO:0007669"/>
    <property type="project" value="TreeGrafter"/>
</dbReference>
<evidence type="ECO:0000256" key="7">
    <source>
        <dbReference type="PROSITE-ProRule" id="PRU00104"/>
    </source>
</evidence>
<evidence type="ECO:0000256" key="4">
    <source>
        <dbReference type="ARBA" id="ARBA00022679"/>
    </source>
</evidence>
<feature type="region of interest" description="Disordered" evidence="8">
    <location>
        <begin position="65"/>
        <end position="149"/>
    </location>
</feature>
<feature type="compositionally biased region" description="Low complexity" evidence="8">
    <location>
        <begin position="90"/>
        <end position="101"/>
    </location>
</feature>
<dbReference type="Gene3D" id="3.30.2160.10">
    <property type="entry name" value="Hect, E3 ligase catalytic domain"/>
    <property type="match status" value="1"/>
</dbReference>
<comment type="catalytic activity">
    <reaction evidence="1">
        <text>S-ubiquitinyl-[E2 ubiquitin-conjugating enzyme]-L-cysteine + [acceptor protein]-L-lysine = [E2 ubiquitin-conjugating enzyme]-L-cysteine + N(6)-ubiquitinyl-[acceptor protein]-L-lysine.</text>
        <dbReference type="EC" id="2.3.2.26"/>
    </reaction>
</comment>
<dbReference type="InterPro" id="IPR000569">
    <property type="entry name" value="HECT_dom"/>
</dbReference>
<reference evidence="10 11" key="1">
    <citation type="journal article" date="2002" name="Nature">
        <title>Genome sequence and comparative analysis of the model rodent malaria parasite Plasmodium yoelii yoelii.</title>
        <authorList>
            <person name="Carlton J.M."/>
            <person name="Angiuoli S.V."/>
            <person name="Suh B.B."/>
            <person name="Kooij T.W."/>
            <person name="Pertea M."/>
            <person name="Silva J.C."/>
            <person name="Ermolaeva M.D."/>
            <person name="Allen J.E."/>
            <person name="Selengut J.D."/>
            <person name="Koo H.L."/>
            <person name="Peterson J.D."/>
            <person name="Pop M."/>
            <person name="Kosack D.S."/>
            <person name="Shumway M.F."/>
            <person name="Bidwell S.L."/>
            <person name="Shallom S.J."/>
            <person name="van Aken S.E."/>
            <person name="Riedmuller S.B."/>
            <person name="Feldblyum T.V."/>
            <person name="Cho J.K."/>
            <person name="Quackenbush J."/>
            <person name="Sedegah M."/>
            <person name="Shoaibi A."/>
            <person name="Cummings L.M."/>
            <person name="Florens L."/>
            <person name="Yates J.R."/>
            <person name="Raine J.D."/>
            <person name="Sinden R.E."/>
            <person name="Harris M.A."/>
            <person name="Cunningham D.A."/>
            <person name="Preiser P.R."/>
            <person name="Bergman L.W."/>
            <person name="Vaidya A.B."/>
            <person name="van Lin L.H."/>
            <person name="Janse C.J."/>
            <person name="Waters A.P."/>
            <person name="Smith H.O."/>
            <person name="White O.R."/>
            <person name="Salzberg S.L."/>
            <person name="Venter J.C."/>
            <person name="Fraser C.M."/>
            <person name="Hoffman S.L."/>
            <person name="Gardner M.J."/>
            <person name="Carucci D.J."/>
        </authorList>
    </citation>
    <scope>NUCLEOTIDE SEQUENCE [LARGE SCALE GENOMIC DNA]</scope>
    <source>
        <strain evidence="10 11">17XNL</strain>
    </source>
</reference>
<dbReference type="PaxDb" id="73239-Q7RQR2"/>
<gene>
    <name evidence="10" type="ORF">PY01030</name>
</gene>
<evidence type="ECO:0000256" key="1">
    <source>
        <dbReference type="ARBA" id="ARBA00000885"/>
    </source>
</evidence>
<proteinExistence type="inferred from homology"/>
<feature type="active site" description="Glycyl thioester intermediate" evidence="7">
    <location>
        <position position="812"/>
    </location>
</feature>
<dbReference type="PANTHER" id="PTHR11254">
    <property type="entry name" value="HECT DOMAIN UBIQUITIN-PROTEIN LIGASE"/>
    <property type="match status" value="1"/>
</dbReference>
<name>Q7RQR2_PLAYO</name>
<evidence type="ECO:0000256" key="8">
    <source>
        <dbReference type="SAM" id="MobiDB-lite"/>
    </source>
</evidence>
<dbReference type="EMBL" id="AABL01000273">
    <property type="protein sequence ID" value="EAA19889.1"/>
    <property type="molecule type" value="Genomic_DNA"/>
</dbReference>
<keyword evidence="11" id="KW-1185">Reference proteome</keyword>
<feature type="domain" description="HECT" evidence="9">
    <location>
        <begin position="510"/>
        <end position="845"/>
    </location>
</feature>
<evidence type="ECO:0000313" key="10">
    <source>
        <dbReference type="EMBL" id="EAA19889.1"/>
    </source>
</evidence>
<dbReference type="GO" id="GO:0061630">
    <property type="term" value="F:ubiquitin protein ligase activity"/>
    <property type="evidence" value="ECO:0007669"/>
    <property type="project" value="UniProtKB-EC"/>
</dbReference>
<comment type="pathway">
    <text evidence="2">Protein modification; protein ubiquitination.</text>
</comment>
<sequence length="845" mass="98950">LKYHAHILIKRIIYDLNKIVHSINNKTFNLYSIDHSDSLEQKLIALYRVITILFNAPSVIDSLTTKKQKKNIPKPNSENENPKLDNSAESSSQNNIQPSNNDVSNIGNDSVEINHAISESNKKNKLENDDTTITNENENEHENENENNKINEESKFDICADFFLSINIDLLWEEFNKTMQVINNSLIDKNYKFKCNNNETKNEDFKSTELNNNKDPQNNNFNNPDKNTFLRNSLDNNLMKHEQDSSLSLFDSDSQDSFKNDDNEIINNTTQLNSQTYAQNEALENNERNENDQNIEQDDEKKKENSDEPPPTILNYLLPLMEAYLFIEEVILVSQYKLRKFKDLEKKVANLNIESIKINEKLAYEDYPFYISIYNKKKMKQNEYHMNEFEIYKENDYEEEKEQDENNEYIQIKLEDKGQISNRHKKLIQFVYINRRVINSLIKQTPILLHHNFKSLIKLTSSCINFENKRLYLRKKLKYLKSGARSEPIKLNIRREKVFTDSYYQLRNKSGNDLKGKLVVTFKNEEGVDAGGLTREWYSILAKEIFNPNYALFCREGEKSEFNHPNPLSYINPDHLHFFKFVGKFIAKAIYDGQVIDAYFCRSFYKHMLGRKILPADAESVDPEFYKSLIQISQYKLEDLNLEINFSTEIDEFGKTKIIDLIPNGRNIPVTDENKHKYIELLCELKVTNSIKEQLEAFMDGFKELIQPKLISIFDDKELELLISGIPTIDLNDLKENVEYHNYTPNSIQIIWLWEVLEEFDENKKASFLQFVTGTSRVPLGGFKNLMGMRGEQKMIIYKAYGEDRLPTAHTCFNQLDLPEYSSKECLRSKLIRAIMEGKEGFGFI</sequence>
<feature type="non-terminal residue" evidence="10">
    <location>
        <position position="1"/>
    </location>
</feature>
<evidence type="ECO:0000256" key="5">
    <source>
        <dbReference type="ARBA" id="ARBA00022786"/>
    </source>
</evidence>
<keyword evidence="4" id="KW-0808">Transferase</keyword>
<feature type="region of interest" description="Disordered" evidence="8">
    <location>
        <begin position="283"/>
        <end position="310"/>
    </location>
</feature>
<dbReference type="InterPro" id="IPR035983">
    <property type="entry name" value="Hect_E3_ubiquitin_ligase"/>
</dbReference>
<dbReference type="CDD" id="cd00078">
    <property type="entry name" value="HECTc"/>
    <property type="match status" value="1"/>
</dbReference>
<evidence type="ECO:0000259" key="9">
    <source>
        <dbReference type="PROSITE" id="PS50237"/>
    </source>
</evidence>
<dbReference type="Pfam" id="PF00632">
    <property type="entry name" value="HECT"/>
    <property type="match status" value="1"/>
</dbReference>
<dbReference type="GO" id="GO:0005737">
    <property type="term" value="C:cytoplasm"/>
    <property type="evidence" value="ECO:0007669"/>
    <property type="project" value="TreeGrafter"/>
</dbReference>
<accession>Q7RQR2</accession>
<feature type="compositionally biased region" description="Basic and acidic residues" evidence="8">
    <location>
        <begin position="138"/>
        <end position="149"/>
    </location>
</feature>
<dbReference type="PANTHER" id="PTHR11254:SF67">
    <property type="entry name" value="E3 UBIQUITIN-PROTEIN LIGASE HUWE1"/>
    <property type="match status" value="1"/>
</dbReference>
<organism evidence="10 11">
    <name type="scientific">Plasmodium yoelii yoelii</name>
    <dbReference type="NCBI Taxonomy" id="73239"/>
    <lineage>
        <taxon>Eukaryota</taxon>
        <taxon>Sar</taxon>
        <taxon>Alveolata</taxon>
        <taxon>Apicomplexa</taxon>
        <taxon>Aconoidasida</taxon>
        <taxon>Haemosporida</taxon>
        <taxon>Plasmodiidae</taxon>
        <taxon>Plasmodium</taxon>
        <taxon>Plasmodium (Vinckeia)</taxon>
    </lineage>
</organism>
<dbReference type="Gene3D" id="3.30.2410.10">
    <property type="entry name" value="Hect, E3 ligase catalytic domain"/>
    <property type="match status" value="1"/>
</dbReference>
<dbReference type="FunFam" id="3.30.2160.10:FF:000001">
    <property type="entry name" value="E3 ubiquitin-protein ligase NEDD4-like"/>
    <property type="match status" value="1"/>
</dbReference>
<evidence type="ECO:0000256" key="3">
    <source>
        <dbReference type="ARBA" id="ARBA00012485"/>
    </source>
</evidence>
<dbReference type="FunFam" id="3.90.1750.10:FF:000003">
    <property type="entry name" value="E3 ubiquitin-protein ligase UPL1"/>
    <property type="match status" value="1"/>
</dbReference>
<comment type="caution">
    <text evidence="10">The sequence shown here is derived from an EMBL/GenBank/DDBJ whole genome shotgun (WGS) entry which is preliminary data.</text>
</comment>
<comment type="similarity">
    <text evidence="6">Belongs to the UPL family. TOM1/PTR1 subfamily.</text>
</comment>
<dbReference type="STRING" id="73239.Q7RQR2"/>
<protein>
    <recommendedName>
        <fullName evidence="3">HECT-type E3 ubiquitin transferase</fullName>
        <ecNumber evidence="3">2.3.2.26</ecNumber>
    </recommendedName>
</protein>
<dbReference type="InParanoid" id="Q7RQR2"/>
<evidence type="ECO:0000256" key="6">
    <source>
        <dbReference type="ARBA" id="ARBA00034494"/>
    </source>
</evidence>
<evidence type="ECO:0000313" key="11">
    <source>
        <dbReference type="Proteomes" id="UP000008553"/>
    </source>
</evidence>